<dbReference type="Gene3D" id="3.30.70.890">
    <property type="entry name" value="GHMP kinase, C-terminal domain"/>
    <property type="match status" value="1"/>
</dbReference>
<comment type="caution">
    <text evidence="11">The sequence shown here is derived from an EMBL/GenBank/DDBJ whole genome shotgun (WGS) entry which is preliminary data.</text>
</comment>
<evidence type="ECO:0000256" key="7">
    <source>
        <dbReference type="HAMAP-Rule" id="MF_00384"/>
    </source>
</evidence>
<comment type="caution">
    <text evidence="7">Lacks conserved residue(s) required for the propagation of feature annotation.</text>
</comment>
<organism evidence="11 12">
    <name type="scientific">Gaetbulibacter jejuensis</name>
    <dbReference type="NCBI Taxonomy" id="584607"/>
    <lineage>
        <taxon>Bacteria</taxon>
        <taxon>Pseudomonadati</taxon>
        <taxon>Bacteroidota</taxon>
        <taxon>Flavobacteriia</taxon>
        <taxon>Flavobacteriales</taxon>
        <taxon>Flavobacteriaceae</taxon>
        <taxon>Gaetbulibacter</taxon>
    </lineage>
</organism>
<reference evidence="11 12" key="1">
    <citation type="journal article" date="2019" name="Int. J. Syst. Evol. Microbiol.">
        <title>The Global Catalogue of Microorganisms (GCM) 10K type strain sequencing project: providing services to taxonomists for standard genome sequencing and annotation.</title>
        <authorList>
            <consortium name="The Broad Institute Genomics Platform"/>
            <consortium name="The Broad Institute Genome Sequencing Center for Infectious Disease"/>
            <person name="Wu L."/>
            <person name="Ma J."/>
        </authorList>
    </citation>
    <scope>NUCLEOTIDE SEQUENCE [LARGE SCALE GENOMIC DNA]</scope>
    <source>
        <strain evidence="11 12">JCM 15976</strain>
    </source>
</reference>
<evidence type="ECO:0000256" key="4">
    <source>
        <dbReference type="ARBA" id="ARBA00022741"/>
    </source>
</evidence>
<dbReference type="PIRSF" id="PIRSF000676">
    <property type="entry name" value="Homoser_kin"/>
    <property type="match status" value="1"/>
</dbReference>
<evidence type="ECO:0000313" key="12">
    <source>
        <dbReference type="Proteomes" id="UP001500736"/>
    </source>
</evidence>
<dbReference type="NCBIfam" id="NF002288">
    <property type="entry name" value="PRK01212.1-4"/>
    <property type="match status" value="1"/>
</dbReference>
<gene>
    <name evidence="7" type="primary">thrB</name>
    <name evidence="11" type="ORF">GCM10009431_19200</name>
</gene>
<dbReference type="GO" id="GO:0016301">
    <property type="term" value="F:kinase activity"/>
    <property type="evidence" value="ECO:0007669"/>
    <property type="project" value="UniProtKB-KW"/>
</dbReference>
<evidence type="ECO:0000256" key="5">
    <source>
        <dbReference type="ARBA" id="ARBA00022777"/>
    </source>
</evidence>
<keyword evidence="6 7" id="KW-0067">ATP-binding</keyword>
<dbReference type="InterPro" id="IPR000870">
    <property type="entry name" value="Homoserine_kinase"/>
</dbReference>
<dbReference type="InterPro" id="IPR014721">
    <property type="entry name" value="Ribsml_uS5_D2-typ_fold_subgr"/>
</dbReference>
<dbReference type="Pfam" id="PF08544">
    <property type="entry name" value="GHMP_kinases_C"/>
    <property type="match status" value="1"/>
</dbReference>
<dbReference type="Pfam" id="PF00288">
    <property type="entry name" value="GHMP_kinases_N"/>
    <property type="match status" value="1"/>
</dbReference>
<keyword evidence="3 7" id="KW-0791">Threonine biosynthesis</keyword>
<comment type="catalytic activity">
    <reaction evidence="7">
        <text>L-homoserine + ATP = O-phospho-L-homoserine + ADP + H(+)</text>
        <dbReference type="Rhea" id="RHEA:13985"/>
        <dbReference type="ChEBI" id="CHEBI:15378"/>
        <dbReference type="ChEBI" id="CHEBI:30616"/>
        <dbReference type="ChEBI" id="CHEBI:57476"/>
        <dbReference type="ChEBI" id="CHEBI:57590"/>
        <dbReference type="ChEBI" id="CHEBI:456216"/>
        <dbReference type="EC" id="2.7.1.39"/>
    </reaction>
</comment>
<dbReference type="SUPFAM" id="SSF55060">
    <property type="entry name" value="GHMP Kinase, C-terminal domain"/>
    <property type="match status" value="1"/>
</dbReference>
<dbReference type="Gene3D" id="3.30.230.10">
    <property type="match status" value="1"/>
</dbReference>
<keyword evidence="4 7" id="KW-0547">Nucleotide-binding</keyword>
<feature type="domain" description="GHMP kinase C-terminal" evidence="10">
    <location>
        <begin position="212"/>
        <end position="289"/>
    </location>
</feature>
<name>A0ABN1JQM1_9FLAO</name>
<keyword evidence="5 7" id="KW-0418">Kinase</keyword>
<dbReference type="Proteomes" id="UP001500736">
    <property type="component" value="Unassembled WGS sequence"/>
</dbReference>
<evidence type="ECO:0000259" key="10">
    <source>
        <dbReference type="Pfam" id="PF08544"/>
    </source>
</evidence>
<dbReference type="InterPro" id="IPR006204">
    <property type="entry name" value="GHMP_kinase_N_dom"/>
</dbReference>
<proteinExistence type="inferred from homology"/>
<evidence type="ECO:0000256" key="8">
    <source>
        <dbReference type="NCBIfam" id="TIGR00191"/>
    </source>
</evidence>
<sequence>MTNMDSIKIFSPATVANVSCGFDVLGFCLDSVGDEMVIKKTSTKGITISKIEGYDLPLETKKNVAGVAGLAILEAANVNFGFDVEIYKHIKPGSGVGSSSASASGVVYAINELLGKPFNKTQLTAFAMKGEAVASGNEHADNIAPGLFGGFTLVKSLEPLEILELPTPTDLYATIVHPQIEVKTSEARAILPKHIQFKDGITQWANVGSLVHGLHTSDYDLISRSLQDVIVEPHRKQLIPQFDVAKASAMQSGALGVGISGSGPSIFALSKGETIANQVAEAFQNVYKNTTIDFKVYVSKINPNGIKTLS</sequence>
<dbReference type="PANTHER" id="PTHR20861:SF1">
    <property type="entry name" value="HOMOSERINE KINASE"/>
    <property type="match status" value="1"/>
</dbReference>
<dbReference type="EC" id="2.7.1.39" evidence="7 8"/>
<comment type="pathway">
    <text evidence="7">Amino-acid biosynthesis; L-threonine biosynthesis; L-threonine from L-aspartate: step 4/5.</text>
</comment>
<comment type="subcellular location">
    <subcellularLocation>
        <location evidence="7">Cytoplasm</location>
    </subcellularLocation>
</comment>
<feature type="domain" description="GHMP kinase N-terminal" evidence="9">
    <location>
        <begin position="71"/>
        <end position="150"/>
    </location>
</feature>
<accession>A0ABN1JQM1</accession>
<evidence type="ECO:0000313" key="11">
    <source>
        <dbReference type="EMBL" id="GAA0744762.1"/>
    </source>
</evidence>
<dbReference type="PANTHER" id="PTHR20861">
    <property type="entry name" value="HOMOSERINE/4-DIPHOSPHOCYTIDYL-2-C-METHYL-D-ERYTHRITOL KINASE"/>
    <property type="match status" value="1"/>
</dbReference>
<dbReference type="SUPFAM" id="SSF54211">
    <property type="entry name" value="Ribosomal protein S5 domain 2-like"/>
    <property type="match status" value="1"/>
</dbReference>
<comment type="similarity">
    <text evidence="7">Belongs to the GHMP kinase family. Homoserine kinase subfamily.</text>
</comment>
<evidence type="ECO:0000259" key="9">
    <source>
        <dbReference type="Pfam" id="PF00288"/>
    </source>
</evidence>
<dbReference type="HAMAP" id="MF_00384">
    <property type="entry name" value="Homoser_kinase"/>
    <property type="match status" value="1"/>
</dbReference>
<keyword evidence="1 7" id="KW-0028">Amino-acid biosynthesis</keyword>
<dbReference type="InterPro" id="IPR036554">
    <property type="entry name" value="GHMP_kinase_C_sf"/>
</dbReference>
<comment type="function">
    <text evidence="7">Catalyzes the ATP-dependent phosphorylation of L-homoserine to L-homoserine phosphate.</text>
</comment>
<protein>
    <recommendedName>
        <fullName evidence="7 8">Homoserine kinase</fullName>
        <shortName evidence="7">HK</shortName>
        <shortName evidence="7">HSK</shortName>
        <ecNumber evidence="7 8">2.7.1.39</ecNumber>
    </recommendedName>
</protein>
<evidence type="ECO:0000256" key="6">
    <source>
        <dbReference type="ARBA" id="ARBA00022840"/>
    </source>
</evidence>
<dbReference type="InterPro" id="IPR013750">
    <property type="entry name" value="GHMP_kinase_C_dom"/>
</dbReference>
<keyword evidence="2 7" id="KW-0808">Transferase</keyword>
<evidence type="ECO:0000256" key="3">
    <source>
        <dbReference type="ARBA" id="ARBA00022697"/>
    </source>
</evidence>
<keyword evidence="7" id="KW-0963">Cytoplasm</keyword>
<keyword evidence="12" id="KW-1185">Reference proteome</keyword>
<dbReference type="InterPro" id="IPR020568">
    <property type="entry name" value="Ribosomal_Su5_D2-typ_SF"/>
</dbReference>
<dbReference type="PRINTS" id="PR00958">
    <property type="entry name" value="HOMSERKINASE"/>
</dbReference>
<evidence type="ECO:0000256" key="1">
    <source>
        <dbReference type="ARBA" id="ARBA00022605"/>
    </source>
</evidence>
<evidence type="ECO:0000256" key="2">
    <source>
        <dbReference type="ARBA" id="ARBA00022679"/>
    </source>
</evidence>
<dbReference type="EMBL" id="BAAAGF010000002">
    <property type="protein sequence ID" value="GAA0744762.1"/>
    <property type="molecule type" value="Genomic_DNA"/>
</dbReference>
<dbReference type="NCBIfam" id="TIGR00191">
    <property type="entry name" value="thrB"/>
    <property type="match status" value="1"/>
</dbReference>